<accession>A0ABU8LBL3</accession>
<proteinExistence type="predicted"/>
<keyword evidence="2" id="KW-1185">Reference proteome</keyword>
<sequence length="62" mass="6848">MWCGSPIAGDDGYYLFYSRWPHGSAGRDPDDEGLLYGFDGWLKHSEIAVTRASDPHGPAYVS</sequence>
<reference evidence="1 2" key="1">
    <citation type="submission" date="2024-02" db="EMBL/GenBank/DDBJ databases">
        <authorList>
            <person name="Saticioglu I.B."/>
        </authorList>
    </citation>
    <scope>NUCLEOTIDE SEQUENCE [LARGE SCALE GENOMIC DNA]</scope>
    <source>
        <strain evidence="1 2">Mu-80</strain>
    </source>
</reference>
<dbReference type="RefSeq" id="WP_337332387.1">
    <property type="nucleotide sequence ID" value="NZ_JBBDGM010000007.1"/>
</dbReference>
<evidence type="ECO:0000313" key="2">
    <source>
        <dbReference type="Proteomes" id="UP001371224"/>
    </source>
</evidence>
<organism evidence="1 2">
    <name type="scientific">Microbacterium bandirmense</name>
    <dbReference type="NCBI Taxonomy" id="3122050"/>
    <lineage>
        <taxon>Bacteria</taxon>
        <taxon>Bacillati</taxon>
        <taxon>Actinomycetota</taxon>
        <taxon>Actinomycetes</taxon>
        <taxon>Micrococcales</taxon>
        <taxon>Microbacteriaceae</taxon>
        <taxon>Microbacterium</taxon>
    </lineage>
</organism>
<comment type="caution">
    <text evidence="1">The sequence shown here is derived from an EMBL/GenBank/DDBJ whole genome shotgun (WGS) entry which is preliminary data.</text>
</comment>
<dbReference type="Proteomes" id="UP001371224">
    <property type="component" value="Unassembled WGS sequence"/>
</dbReference>
<protein>
    <recommendedName>
        <fullName evidence="3">Arabinan endo-1,5-alpha-L-arabinosidase</fullName>
    </recommendedName>
</protein>
<name>A0ABU8LBL3_9MICO</name>
<gene>
    <name evidence="1" type="ORF">WDU99_10420</name>
</gene>
<dbReference type="EMBL" id="JBBDGM010000007">
    <property type="protein sequence ID" value="MEJ1088731.1"/>
    <property type="molecule type" value="Genomic_DNA"/>
</dbReference>
<evidence type="ECO:0000313" key="1">
    <source>
        <dbReference type="EMBL" id="MEJ1088731.1"/>
    </source>
</evidence>
<evidence type="ECO:0008006" key="3">
    <source>
        <dbReference type="Google" id="ProtNLM"/>
    </source>
</evidence>